<feature type="compositionally biased region" description="Basic and acidic residues" evidence="1">
    <location>
        <begin position="1"/>
        <end position="12"/>
    </location>
</feature>
<comment type="caution">
    <text evidence="2">The sequence shown here is derived from an EMBL/GenBank/DDBJ whole genome shotgun (WGS) entry which is preliminary data.</text>
</comment>
<protein>
    <submittedName>
        <fullName evidence="2">Uncharacterized protein</fullName>
    </submittedName>
</protein>
<evidence type="ECO:0000313" key="2">
    <source>
        <dbReference type="EMBL" id="TQM30698.1"/>
    </source>
</evidence>
<keyword evidence="3" id="KW-1185">Reference proteome</keyword>
<dbReference type="OrthoDB" id="4571795at2"/>
<dbReference type="Proteomes" id="UP000316331">
    <property type="component" value="Unassembled WGS sequence"/>
</dbReference>
<feature type="region of interest" description="Disordered" evidence="1">
    <location>
        <begin position="1"/>
        <end position="173"/>
    </location>
</feature>
<proteinExistence type="predicted"/>
<reference evidence="2 3" key="1">
    <citation type="submission" date="2019-06" db="EMBL/GenBank/DDBJ databases">
        <title>Sequencing the genomes of 1000 actinobacteria strains.</title>
        <authorList>
            <person name="Klenk H.-P."/>
        </authorList>
    </citation>
    <scope>NUCLEOTIDE SEQUENCE [LARGE SCALE GENOMIC DNA]</scope>
    <source>
        <strain evidence="2 3">DSM 103495</strain>
    </source>
</reference>
<dbReference type="RefSeq" id="WP_141808939.1">
    <property type="nucleotide sequence ID" value="NZ_VFPG01000001.1"/>
</dbReference>
<dbReference type="AlphaFoldDB" id="A0A543FA42"/>
<organism evidence="2 3">
    <name type="scientific">Nocardia bhagyanarayanae</name>
    <dbReference type="NCBI Taxonomy" id="1215925"/>
    <lineage>
        <taxon>Bacteria</taxon>
        <taxon>Bacillati</taxon>
        <taxon>Actinomycetota</taxon>
        <taxon>Actinomycetes</taxon>
        <taxon>Mycobacteriales</taxon>
        <taxon>Nocardiaceae</taxon>
        <taxon>Nocardia</taxon>
    </lineage>
</organism>
<gene>
    <name evidence="2" type="ORF">FB390_2333</name>
</gene>
<accession>A0A543FA42</accession>
<evidence type="ECO:0000313" key="3">
    <source>
        <dbReference type="Proteomes" id="UP000316331"/>
    </source>
</evidence>
<dbReference type="EMBL" id="VFPG01000001">
    <property type="protein sequence ID" value="TQM30698.1"/>
    <property type="molecule type" value="Genomic_DNA"/>
</dbReference>
<name>A0A543FA42_9NOCA</name>
<feature type="compositionally biased region" description="Basic and acidic residues" evidence="1">
    <location>
        <begin position="155"/>
        <end position="173"/>
    </location>
</feature>
<evidence type="ECO:0000256" key="1">
    <source>
        <dbReference type="SAM" id="MobiDB-lite"/>
    </source>
</evidence>
<feature type="compositionally biased region" description="Basic and acidic residues" evidence="1">
    <location>
        <begin position="21"/>
        <end position="34"/>
    </location>
</feature>
<sequence length="173" mass="18820">MSDREEPGRGSHPEPGGTRFDAVERLRRRLENLRAAETGSADAGDGTSKVTRLPRRPRRISEAGEHPQQPWRSEGGSVYDPAPTRPVLRSELQAETGRWPVDPGTARHAAPEDHSGSDGQDASVIDLGAMRRKRAGEDAPAAGIRRIARPRRIGPKADTDDAPDSGRNDDPDR</sequence>